<dbReference type="EMBL" id="FNIB01000006">
    <property type="protein sequence ID" value="SDN66602.1"/>
    <property type="molecule type" value="Genomic_DNA"/>
</dbReference>
<reference evidence="2 4" key="1">
    <citation type="submission" date="2016-10" db="EMBL/GenBank/DDBJ databases">
        <authorList>
            <person name="Varghese N."/>
            <person name="Submissions S."/>
        </authorList>
    </citation>
    <scope>NUCLEOTIDE SEQUENCE [LARGE SCALE GENOMIC DNA]</scope>
    <source>
        <strain evidence="2 4">CGMCC 1.11215</strain>
    </source>
</reference>
<dbReference type="EMBL" id="SOFD01000005">
    <property type="protein sequence ID" value="TFB81747.1"/>
    <property type="molecule type" value="Genomic_DNA"/>
</dbReference>
<dbReference type="InterPro" id="IPR012348">
    <property type="entry name" value="RNR-like"/>
</dbReference>
<gene>
    <name evidence="3" type="ORF">E3O21_02830</name>
    <name evidence="2" type="ORF">SAMN05216368_106261</name>
</gene>
<name>A0A4R8VII5_9MICO</name>
<dbReference type="STRING" id="1424659.SAMN05216368_106261"/>
<protein>
    <submittedName>
        <fullName evidence="2">YHS domain-containing protein</fullName>
    </submittedName>
</protein>
<dbReference type="RefSeq" id="WP_092340753.1">
    <property type="nucleotide sequence ID" value="NZ_FNIB01000006.1"/>
</dbReference>
<organism evidence="2 4">
    <name type="scientific">Cryobacterium flavum</name>
    <dbReference type="NCBI Taxonomy" id="1424659"/>
    <lineage>
        <taxon>Bacteria</taxon>
        <taxon>Bacillati</taxon>
        <taxon>Actinomycetota</taxon>
        <taxon>Actinomycetes</taxon>
        <taxon>Micrococcales</taxon>
        <taxon>Microbacteriaceae</taxon>
        <taxon>Cryobacterium</taxon>
    </lineage>
</organism>
<dbReference type="InterPro" id="IPR007029">
    <property type="entry name" value="YHS_dom"/>
</dbReference>
<evidence type="ECO:0000313" key="4">
    <source>
        <dbReference type="Proteomes" id="UP000199639"/>
    </source>
</evidence>
<feature type="domain" description="YHS" evidence="1">
    <location>
        <begin position="59"/>
        <end position="86"/>
    </location>
</feature>
<sequence>MSNSCCSATADNNALVAAAIPLSAENLLAASGDDLAECPVMTGSQVVKADAESTGLFRDYEGIRYWFCCAGCGPLFDATPAKYATAT</sequence>
<accession>A0A4R8VII5</accession>
<dbReference type="Proteomes" id="UP000298252">
    <property type="component" value="Unassembled WGS sequence"/>
</dbReference>
<evidence type="ECO:0000313" key="3">
    <source>
        <dbReference type="EMBL" id="TFB81747.1"/>
    </source>
</evidence>
<dbReference type="GO" id="GO:0016491">
    <property type="term" value="F:oxidoreductase activity"/>
    <property type="evidence" value="ECO:0007669"/>
    <property type="project" value="InterPro"/>
</dbReference>
<dbReference type="Proteomes" id="UP000199639">
    <property type="component" value="Unassembled WGS sequence"/>
</dbReference>
<evidence type="ECO:0000313" key="5">
    <source>
        <dbReference type="Proteomes" id="UP000298252"/>
    </source>
</evidence>
<evidence type="ECO:0000313" key="2">
    <source>
        <dbReference type="EMBL" id="SDN66602.1"/>
    </source>
</evidence>
<evidence type="ECO:0000259" key="1">
    <source>
        <dbReference type="Pfam" id="PF04945"/>
    </source>
</evidence>
<reference evidence="3 5" key="2">
    <citation type="submission" date="2019-03" db="EMBL/GenBank/DDBJ databases">
        <title>Genomics of glacier-inhabiting Cryobacterium strains.</title>
        <authorList>
            <person name="Liu Q."/>
            <person name="Xin Y.-H."/>
        </authorList>
    </citation>
    <scope>NUCLEOTIDE SEQUENCE [LARGE SCALE GENOMIC DNA]</scope>
    <source>
        <strain evidence="3 5">Hh8</strain>
    </source>
</reference>
<proteinExistence type="predicted"/>
<dbReference type="Pfam" id="PF04945">
    <property type="entry name" value="YHS"/>
    <property type="match status" value="1"/>
</dbReference>
<dbReference type="Gene3D" id="1.10.620.20">
    <property type="entry name" value="Ribonucleotide Reductase, subunit A"/>
    <property type="match status" value="1"/>
</dbReference>
<dbReference type="AlphaFoldDB" id="A0A4R8VII5"/>
<keyword evidence="5" id="KW-1185">Reference proteome</keyword>